<dbReference type="EMBL" id="JAUQUB010000001">
    <property type="protein sequence ID" value="MDO7881636.1"/>
    <property type="molecule type" value="Genomic_DNA"/>
</dbReference>
<accession>A0ABT9BPB5</accession>
<name>A0ABT9BPB5_9MICO</name>
<comment type="caution">
    <text evidence="1">The sequence shown here is derived from an EMBL/GenBank/DDBJ whole genome shotgun (WGS) entry which is preliminary data.</text>
</comment>
<dbReference type="RefSeq" id="WP_305002044.1">
    <property type="nucleotide sequence ID" value="NZ_JAUQUB010000001.1"/>
</dbReference>
<evidence type="ECO:0000313" key="2">
    <source>
        <dbReference type="Proteomes" id="UP001241072"/>
    </source>
</evidence>
<reference evidence="1 2" key="1">
    <citation type="submission" date="2023-07" db="EMBL/GenBank/DDBJ databases">
        <title>Protaetiibacter sp. nov WY-16 isolated from soil.</title>
        <authorList>
            <person name="Liu B."/>
            <person name="Wan Y."/>
        </authorList>
    </citation>
    <scope>NUCLEOTIDE SEQUENCE [LARGE SCALE GENOMIC DNA]</scope>
    <source>
        <strain evidence="1 2">WY-16</strain>
    </source>
</reference>
<gene>
    <name evidence="1" type="ORF">Q5716_05270</name>
</gene>
<organism evidence="1 2">
    <name type="scientific">Antiquaquibacter soli</name>
    <dbReference type="NCBI Taxonomy" id="3064523"/>
    <lineage>
        <taxon>Bacteria</taxon>
        <taxon>Bacillati</taxon>
        <taxon>Actinomycetota</taxon>
        <taxon>Actinomycetes</taxon>
        <taxon>Micrococcales</taxon>
        <taxon>Microbacteriaceae</taxon>
        <taxon>Antiquaquibacter</taxon>
    </lineage>
</organism>
<sequence length="174" mass="18688">MSWLKSNRWALLALVVLAPAALVVALSAGWFDYVEQQNGRPIRAVAGQTVEYGGSQFSLLESYRVDADTDRGQAAGLRPGTTLVSATIGVTPGAEPPSCSVELTDASGERRWAEATFADADVTNADGTESYCSTDAEGPYRLQVFFVVPDDAAEAPELRFSRLDLLPDLVLFEL</sequence>
<proteinExistence type="predicted"/>
<keyword evidence="2" id="KW-1185">Reference proteome</keyword>
<evidence type="ECO:0000313" key="1">
    <source>
        <dbReference type="EMBL" id="MDO7881636.1"/>
    </source>
</evidence>
<evidence type="ECO:0008006" key="3">
    <source>
        <dbReference type="Google" id="ProtNLM"/>
    </source>
</evidence>
<protein>
    <recommendedName>
        <fullName evidence="3">DUF4352 domain-containing protein</fullName>
    </recommendedName>
</protein>
<dbReference type="Proteomes" id="UP001241072">
    <property type="component" value="Unassembled WGS sequence"/>
</dbReference>